<keyword evidence="2" id="KW-1185">Reference proteome</keyword>
<dbReference type="EMBL" id="CYRY02000059">
    <property type="protein sequence ID" value="VCW48662.1"/>
    <property type="molecule type" value="Genomic_DNA"/>
</dbReference>
<dbReference type="Proteomes" id="UP000269945">
    <property type="component" value="Unassembled WGS sequence"/>
</dbReference>
<reference evidence="1 2" key="1">
    <citation type="submission" date="2018-10" db="EMBL/GenBank/DDBJ databases">
        <authorList>
            <person name="Ekblom R."/>
            <person name="Jareborg N."/>
        </authorList>
    </citation>
    <scope>NUCLEOTIDE SEQUENCE [LARGE SCALE GENOMIC DNA]</scope>
    <source>
        <tissue evidence="1">Muscle</tissue>
    </source>
</reference>
<dbReference type="AlphaFoldDB" id="A0A9X9PSU4"/>
<gene>
    <name evidence="1" type="ORF">BN2614_LOCUS3</name>
</gene>
<comment type="caution">
    <text evidence="1">The sequence shown here is derived from an EMBL/GenBank/DDBJ whole genome shotgun (WGS) entry which is preliminary data.</text>
</comment>
<name>A0A9X9PSU4_GULGU</name>
<protein>
    <submittedName>
        <fullName evidence="1">Uncharacterized protein</fullName>
    </submittedName>
</protein>
<accession>A0A9X9PSU4</accession>
<evidence type="ECO:0000313" key="2">
    <source>
        <dbReference type="Proteomes" id="UP000269945"/>
    </source>
</evidence>
<proteinExistence type="predicted"/>
<organism evidence="1 2">
    <name type="scientific">Gulo gulo</name>
    <name type="common">Wolverine</name>
    <name type="synonym">Gluton</name>
    <dbReference type="NCBI Taxonomy" id="48420"/>
    <lineage>
        <taxon>Eukaryota</taxon>
        <taxon>Metazoa</taxon>
        <taxon>Chordata</taxon>
        <taxon>Craniata</taxon>
        <taxon>Vertebrata</taxon>
        <taxon>Euteleostomi</taxon>
        <taxon>Mammalia</taxon>
        <taxon>Eutheria</taxon>
        <taxon>Laurasiatheria</taxon>
        <taxon>Carnivora</taxon>
        <taxon>Caniformia</taxon>
        <taxon>Musteloidea</taxon>
        <taxon>Mustelidae</taxon>
        <taxon>Guloninae</taxon>
        <taxon>Gulo</taxon>
    </lineage>
</organism>
<sequence>MIRKTTVIANIFAVPNLRKIQPQNLLPLVKILSKFLSQ</sequence>
<evidence type="ECO:0000313" key="1">
    <source>
        <dbReference type="EMBL" id="VCW48662.1"/>
    </source>
</evidence>